<comment type="caution">
    <text evidence="2">The sequence shown here is derived from an EMBL/GenBank/DDBJ whole genome shotgun (WGS) entry which is preliminary data.</text>
</comment>
<evidence type="ECO:0000313" key="2">
    <source>
        <dbReference type="EMBL" id="RRT44202.1"/>
    </source>
</evidence>
<organism evidence="2 3">
    <name type="scientific">Ensete ventricosum</name>
    <name type="common">Abyssinian banana</name>
    <name type="synonym">Musa ensete</name>
    <dbReference type="NCBI Taxonomy" id="4639"/>
    <lineage>
        <taxon>Eukaryota</taxon>
        <taxon>Viridiplantae</taxon>
        <taxon>Streptophyta</taxon>
        <taxon>Embryophyta</taxon>
        <taxon>Tracheophyta</taxon>
        <taxon>Spermatophyta</taxon>
        <taxon>Magnoliopsida</taxon>
        <taxon>Liliopsida</taxon>
        <taxon>Zingiberales</taxon>
        <taxon>Musaceae</taxon>
        <taxon>Ensete</taxon>
    </lineage>
</organism>
<feature type="region of interest" description="Disordered" evidence="1">
    <location>
        <begin position="47"/>
        <end position="76"/>
    </location>
</feature>
<evidence type="ECO:0000313" key="3">
    <source>
        <dbReference type="Proteomes" id="UP000287651"/>
    </source>
</evidence>
<feature type="non-terminal residue" evidence="2">
    <location>
        <position position="1"/>
    </location>
</feature>
<protein>
    <submittedName>
        <fullName evidence="2">Uncharacterized protein</fullName>
    </submittedName>
</protein>
<proteinExistence type="predicted"/>
<sequence length="76" mass="8164">PKDSIHHIPRGFPVGSWPAMWAGLGCAPGPSFDDDLRELELDSRLQSHGEGRLPLPDSQPIGALPRGIPYLTPAAK</sequence>
<dbReference type="Proteomes" id="UP000287651">
    <property type="component" value="Unassembled WGS sequence"/>
</dbReference>
<gene>
    <name evidence="2" type="ORF">B296_00051299</name>
</gene>
<accession>A0A426XXK8</accession>
<reference evidence="2 3" key="1">
    <citation type="journal article" date="2014" name="Agronomy (Basel)">
        <title>A Draft Genome Sequence for Ensete ventricosum, the Drought-Tolerant Tree Against Hunger.</title>
        <authorList>
            <person name="Harrison J."/>
            <person name="Moore K.A."/>
            <person name="Paszkiewicz K."/>
            <person name="Jones T."/>
            <person name="Grant M."/>
            <person name="Ambacheew D."/>
            <person name="Muzemil S."/>
            <person name="Studholme D.J."/>
        </authorList>
    </citation>
    <scope>NUCLEOTIDE SEQUENCE [LARGE SCALE GENOMIC DNA]</scope>
</reference>
<evidence type="ECO:0000256" key="1">
    <source>
        <dbReference type="SAM" id="MobiDB-lite"/>
    </source>
</evidence>
<name>A0A426XXK8_ENSVE</name>
<dbReference type="EMBL" id="AMZH03016623">
    <property type="protein sequence ID" value="RRT44202.1"/>
    <property type="molecule type" value="Genomic_DNA"/>
</dbReference>
<dbReference type="AlphaFoldDB" id="A0A426XXK8"/>